<organism evidence="1 2">
    <name type="scientific">Liparis tanakae</name>
    <name type="common">Tanaka's snailfish</name>
    <dbReference type="NCBI Taxonomy" id="230148"/>
    <lineage>
        <taxon>Eukaryota</taxon>
        <taxon>Metazoa</taxon>
        <taxon>Chordata</taxon>
        <taxon>Craniata</taxon>
        <taxon>Vertebrata</taxon>
        <taxon>Euteleostomi</taxon>
        <taxon>Actinopterygii</taxon>
        <taxon>Neopterygii</taxon>
        <taxon>Teleostei</taxon>
        <taxon>Neoteleostei</taxon>
        <taxon>Acanthomorphata</taxon>
        <taxon>Eupercaria</taxon>
        <taxon>Perciformes</taxon>
        <taxon>Cottioidei</taxon>
        <taxon>Cottales</taxon>
        <taxon>Liparidae</taxon>
        <taxon>Liparis</taxon>
    </lineage>
</organism>
<evidence type="ECO:0000313" key="2">
    <source>
        <dbReference type="Proteomes" id="UP000314294"/>
    </source>
</evidence>
<reference evidence="1 2" key="1">
    <citation type="submission" date="2019-03" db="EMBL/GenBank/DDBJ databases">
        <title>First draft genome of Liparis tanakae, snailfish: a comprehensive survey of snailfish specific genes.</title>
        <authorList>
            <person name="Kim W."/>
            <person name="Song I."/>
            <person name="Jeong J.-H."/>
            <person name="Kim D."/>
            <person name="Kim S."/>
            <person name="Ryu S."/>
            <person name="Song J.Y."/>
            <person name="Lee S.K."/>
        </authorList>
    </citation>
    <scope>NUCLEOTIDE SEQUENCE [LARGE SCALE GENOMIC DNA]</scope>
    <source>
        <tissue evidence="1">Muscle</tissue>
    </source>
</reference>
<proteinExistence type="predicted"/>
<protein>
    <submittedName>
        <fullName evidence="1">Uncharacterized protein</fullName>
    </submittedName>
</protein>
<keyword evidence="2" id="KW-1185">Reference proteome</keyword>
<dbReference type="Proteomes" id="UP000314294">
    <property type="component" value="Unassembled WGS sequence"/>
</dbReference>
<dbReference type="EMBL" id="SRLO01001042">
    <property type="protein sequence ID" value="TNN42357.1"/>
    <property type="molecule type" value="Genomic_DNA"/>
</dbReference>
<accession>A0A4Z2FM93</accession>
<evidence type="ECO:0000313" key="1">
    <source>
        <dbReference type="EMBL" id="TNN42357.1"/>
    </source>
</evidence>
<dbReference type="AlphaFoldDB" id="A0A4Z2FM93"/>
<gene>
    <name evidence="1" type="ORF">EYF80_047474</name>
</gene>
<comment type="caution">
    <text evidence="1">The sequence shown here is derived from an EMBL/GenBank/DDBJ whole genome shotgun (WGS) entry which is preliminary data.</text>
</comment>
<sequence>MWIRYRMQQTELQPELTLCVYTSTRNRQRHFQHPITATAPLPRRACLWLLASSRRPLWQHHCSARPKQPSYSCGERAAELYFHEIFGRTDSDGESPETGSGAVRSMGSPSALSSLMKSIIQEAVAVTSLLAGQGEPWKKTAGRSNECLMKTELKNHLQWEHLAGCLGLSISASPAEEFPEQSTAELTTEAEAQIPNTGCTIRTLAIHACNAPPCLQVVKRLGKPARRHTGTVGESAPHQFNTICPLP</sequence>
<name>A0A4Z2FM93_9TELE</name>